<reference evidence="1" key="1">
    <citation type="journal article" date="2014" name="Front. Microbiol.">
        <title>High frequency of phylogenetically diverse reductive dehalogenase-homologous genes in deep subseafloor sedimentary metagenomes.</title>
        <authorList>
            <person name="Kawai M."/>
            <person name="Futagami T."/>
            <person name="Toyoda A."/>
            <person name="Takaki Y."/>
            <person name="Nishi S."/>
            <person name="Hori S."/>
            <person name="Arai W."/>
            <person name="Tsubouchi T."/>
            <person name="Morono Y."/>
            <person name="Uchiyama I."/>
            <person name="Ito T."/>
            <person name="Fujiyama A."/>
            <person name="Inagaki F."/>
            <person name="Takami H."/>
        </authorList>
    </citation>
    <scope>NUCLEOTIDE SEQUENCE</scope>
    <source>
        <strain evidence="1">Expedition CK06-06</strain>
    </source>
</reference>
<gene>
    <name evidence="1" type="ORF">S01H4_57977</name>
</gene>
<organism evidence="1">
    <name type="scientific">marine sediment metagenome</name>
    <dbReference type="NCBI Taxonomy" id="412755"/>
    <lineage>
        <taxon>unclassified sequences</taxon>
        <taxon>metagenomes</taxon>
        <taxon>ecological metagenomes</taxon>
    </lineage>
</organism>
<comment type="caution">
    <text evidence="1">The sequence shown here is derived from an EMBL/GenBank/DDBJ whole genome shotgun (WGS) entry which is preliminary data.</text>
</comment>
<protein>
    <submittedName>
        <fullName evidence="1">Uncharacterized protein</fullName>
    </submittedName>
</protein>
<dbReference type="EMBL" id="BART01033816">
    <property type="protein sequence ID" value="GAH11391.1"/>
    <property type="molecule type" value="Genomic_DNA"/>
</dbReference>
<accession>X1CSG0</accession>
<proteinExistence type="predicted"/>
<sequence length="46" mass="5088">MLKKSLEIADVLSFKLNAIDALISKKLGAETSAKRSFIKKKLRIGI</sequence>
<evidence type="ECO:0000313" key="1">
    <source>
        <dbReference type="EMBL" id="GAH11391.1"/>
    </source>
</evidence>
<name>X1CSG0_9ZZZZ</name>
<dbReference type="AlphaFoldDB" id="X1CSG0"/>
<feature type="non-terminal residue" evidence="1">
    <location>
        <position position="46"/>
    </location>
</feature>